<dbReference type="GO" id="GO:0005549">
    <property type="term" value="F:odorant binding"/>
    <property type="evidence" value="ECO:0007669"/>
    <property type="project" value="TreeGrafter"/>
</dbReference>
<organism evidence="15 16">
    <name type="scientific">Betta splendens</name>
    <name type="common">Siamese fighting fish</name>
    <dbReference type="NCBI Taxonomy" id="158456"/>
    <lineage>
        <taxon>Eukaryota</taxon>
        <taxon>Metazoa</taxon>
        <taxon>Chordata</taxon>
        <taxon>Craniata</taxon>
        <taxon>Vertebrata</taxon>
        <taxon>Euteleostomi</taxon>
        <taxon>Actinopterygii</taxon>
        <taxon>Neopterygii</taxon>
        <taxon>Teleostei</taxon>
        <taxon>Neoteleostei</taxon>
        <taxon>Acanthomorphata</taxon>
        <taxon>Anabantaria</taxon>
        <taxon>Anabantiformes</taxon>
        <taxon>Anabantoidei</taxon>
        <taxon>Osphronemidae</taxon>
        <taxon>Betta</taxon>
    </lineage>
</organism>
<accession>A0A8M1HMW8</accession>
<evidence type="ECO:0000256" key="9">
    <source>
        <dbReference type="ARBA" id="ARBA00023157"/>
    </source>
</evidence>
<dbReference type="GO" id="GO:0004930">
    <property type="term" value="F:G protein-coupled receptor activity"/>
    <property type="evidence" value="ECO:0007669"/>
    <property type="project" value="UniProtKB-KW"/>
</dbReference>
<evidence type="ECO:0000256" key="2">
    <source>
        <dbReference type="ARBA" id="ARBA00022475"/>
    </source>
</evidence>
<evidence type="ECO:0000256" key="7">
    <source>
        <dbReference type="ARBA" id="ARBA00023040"/>
    </source>
</evidence>
<evidence type="ECO:0000256" key="12">
    <source>
        <dbReference type="ARBA" id="ARBA00023224"/>
    </source>
</evidence>
<dbReference type="PANTHER" id="PTHR26451:SF470">
    <property type="entry name" value="OLFACTORY RECEPTOR"/>
    <property type="match status" value="1"/>
</dbReference>
<dbReference type="Gene3D" id="1.20.1070.10">
    <property type="entry name" value="Rhodopsin 7-helix transmembrane proteins"/>
    <property type="match status" value="1"/>
</dbReference>
<evidence type="ECO:0000259" key="14">
    <source>
        <dbReference type="PROSITE" id="PS50262"/>
    </source>
</evidence>
<proteinExistence type="predicted"/>
<evidence type="ECO:0000256" key="8">
    <source>
        <dbReference type="ARBA" id="ARBA00023136"/>
    </source>
</evidence>
<keyword evidence="6 13" id="KW-1133">Transmembrane helix</keyword>
<evidence type="ECO:0000313" key="16">
    <source>
        <dbReference type="RefSeq" id="XP_040929835.1"/>
    </source>
</evidence>
<dbReference type="PRINTS" id="PR00237">
    <property type="entry name" value="GPCRRHODOPSN"/>
</dbReference>
<dbReference type="GO" id="GO:0004984">
    <property type="term" value="F:olfactory receptor activity"/>
    <property type="evidence" value="ECO:0007669"/>
    <property type="project" value="InterPro"/>
</dbReference>
<evidence type="ECO:0000256" key="10">
    <source>
        <dbReference type="ARBA" id="ARBA00023170"/>
    </source>
</evidence>
<sequence>MVLLFSSLDTRWLSSNMSLLGTLNSSDIIHPPGFYIIGFQTFPHISVYIIFLACVYVVTILFNILLICIIALNHTLHTPRFLAVVNLAVIDLILNSSTIPSMIKTFLFNDNFIPFNLCLVQMYVYYASASLESYALAILAYDRLIAICFPLRQNTFNTMLIMSCIVGGTWIYNLGRVAYNTVIMTKLSFCNSVRVFSYFCDYAPVFRLACNDYTLQWSVASTSSMINLMVPFSFIVLSYISILISVLRMKSVASRVKASVTCIEHLILVAVFYIPTFSIFLIGLYIRGIDPDQRVLSLSLASCIPPCINPVVYSLKTKEIKTRAKALGQKIKLNHLHQRQGLCLCVCKRTTDCMV</sequence>
<keyword evidence="2" id="KW-1003">Cell membrane</keyword>
<dbReference type="InterPro" id="IPR052921">
    <property type="entry name" value="GPCR1_Superfamily_Member"/>
</dbReference>
<keyword evidence="11" id="KW-0325">Glycoprotein</keyword>
<evidence type="ECO:0000256" key="13">
    <source>
        <dbReference type="SAM" id="Phobius"/>
    </source>
</evidence>
<keyword evidence="10" id="KW-0675">Receptor</keyword>
<evidence type="ECO:0000256" key="5">
    <source>
        <dbReference type="ARBA" id="ARBA00022725"/>
    </source>
</evidence>
<dbReference type="OrthoDB" id="9444602at2759"/>
<dbReference type="SUPFAM" id="SSF81321">
    <property type="entry name" value="Family A G protein-coupled receptor-like"/>
    <property type="match status" value="1"/>
</dbReference>
<keyword evidence="3" id="KW-0716">Sensory transduction</keyword>
<feature type="transmembrane region" description="Helical" evidence="13">
    <location>
        <begin position="266"/>
        <end position="289"/>
    </location>
</feature>
<evidence type="ECO:0000256" key="3">
    <source>
        <dbReference type="ARBA" id="ARBA00022606"/>
    </source>
</evidence>
<keyword evidence="7" id="KW-0297">G-protein coupled receptor</keyword>
<dbReference type="InterPro" id="IPR000276">
    <property type="entry name" value="GPCR_Rhodpsn"/>
</dbReference>
<feature type="transmembrane region" description="Helical" evidence="13">
    <location>
        <begin position="295"/>
        <end position="315"/>
    </location>
</feature>
<feature type="transmembrane region" description="Helical" evidence="13">
    <location>
        <begin position="123"/>
        <end position="142"/>
    </location>
</feature>
<feature type="transmembrane region" description="Helical" evidence="13">
    <location>
        <begin position="45"/>
        <end position="72"/>
    </location>
</feature>
<keyword evidence="4 13" id="KW-0812">Transmembrane</keyword>
<dbReference type="PROSITE" id="PS50262">
    <property type="entry name" value="G_PROTEIN_RECEP_F1_2"/>
    <property type="match status" value="1"/>
</dbReference>
<reference evidence="16" key="1">
    <citation type="submission" date="2025-08" db="UniProtKB">
        <authorList>
            <consortium name="RefSeq"/>
        </authorList>
    </citation>
    <scope>IDENTIFICATION</scope>
</reference>
<gene>
    <name evidence="16" type="primary">LOC114869815</name>
</gene>
<feature type="transmembrane region" description="Helical" evidence="13">
    <location>
        <begin position="225"/>
        <end position="246"/>
    </location>
</feature>
<evidence type="ECO:0000256" key="4">
    <source>
        <dbReference type="ARBA" id="ARBA00022692"/>
    </source>
</evidence>
<dbReference type="GO" id="GO:0005886">
    <property type="term" value="C:plasma membrane"/>
    <property type="evidence" value="ECO:0007669"/>
    <property type="project" value="UniProtKB-SubCell"/>
</dbReference>
<keyword evidence="5" id="KW-0552">Olfaction</keyword>
<dbReference type="AlphaFoldDB" id="A0A8M1HMW8"/>
<keyword evidence="12" id="KW-0807">Transducer</keyword>
<dbReference type="Pfam" id="PF13853">
    <property type="entry name" value="7tm_4"/>
    <property type="match status" value="1"/>
</dbReference>
<dbReference type="PRINTS" id="PR00245">
    <property type="entry name" value="OLFACTORYR"/>
</dbReference>
<name>A0A8M1HMW8_BETSP</name>
<evidence type="ECO:0000256" key="1">
    <source>
        <dbReference type="ARBA" id="ARBA00004651"/>
    </source>
</evidence>
<dbReference type="Proteomes" id="UP000515150">
    <property type="component" value="Chromosome 14"/>
</dbReference>
<feature type="transmembrane region" description="Helical" evidence="13">
    <location>
        <begin position="154"/>
        <end position="172"/>
    </location>
</feature>
<dbReference type="RefSeq" id="XP_040929835.1">
    <property type="nucleotide sequence ID" value="XM_041073901.2"/>
</dbReference>
<keyword evidence="9" id="KW-1015">Disulfide bond</keyword>
<keyword evidence="8 13" id="KW-0472">Membrane</keyword>
<protein>
    <submittedName>
        <fullName evidence="16">Olfactory receptor 24-like</fullName>
    </submittedName>
</protein>
<evidence type="ECO:0000256" key="6">
    <source>
        <dbReference type="ARBA" id="ARBA00022989"/>
    </source>
</evidence>
<feature type="transmembrane region" description="Helical" evidence="13">
    <location>
        <begin position="81"/>
        <end position="103"/>
    </location>
</feature>
<dbReference type="InterPro" id="IPR017452">
    <property type="entry name" value="GPCR_Rhodpsn_7TM"/>
</dbReference>
<evidence type="ECO:0000313" key="15">
    <source>
        <dbReference type="Proteomes" id="UP000515150"/>
    </source>
</evidence>
<dbReference type="FunFam" id="1.20.1070.10:FF:000024">
    <property type="entry name" value="Olfactory receptor"/>
    <property type="match status" value="1"/>
</dbReference>
<dbReference type="PANTHER" id="PTHR26451">
    <property type="entry name" value="G_PROTEIN_RECEP_F1_2 DOMAIN-CONTAINING PROTEIN"/>
    <property type="match status" value="1"/>
</dbReference>
<dbReference type="InterPro" id="IPR000725">
    <property type="entry name" value="Olfact_rcpt"/>
</dbReference>
<evidence type="ECO:0000256" key="11">
    <source>
        <dbReference type="ARBA" id="ARBA00023180"/>
    </source>
</evidence>
<feature type="domain" description="G-protein coupled receptors family 1 profile" evidence="14">
    <location>
        <begin position="62"/>
        <end position="313"/>
    </location>
</feature>
<comment type="subcellular location">
    <subcellularLocation>
        <location evidence="1">Cell membrane</location>
        <topology evidence="1">Multi-pass membrane protein</topology>
    </subcellularLocation>
</comment>
<dbReference type="KEGG" id="bspl:114869815"/>
<dbReference type="GeneID" id="114869815"/>
<keyword evidence="15" id="KW-1185">Reference proteome</keyword>